<dbReference type="SMART" id="SM00679">
    <property type="entry name" value="CTNS"/>
    <property type="match status" value="1"/>
</dbReference>
<evidence type="ECO:0000256" key="2">
    <source>
        <dbReference type="ARBA" id="ARBA00022692"/>
    </source>
</evidence>
<evidence type="ECO:0000256" key="4">
    <source>
        <dbReference type="ARBA" id="ARBA00023136"/>
    </source>
</evidence>
<dbReference type="HOGENOM" id="CLU_019699_1_0_1"/>
<dbReference type="GO" id="GO:0098852">
    <property type="term" value="C:lytic vacuole membrane"/>
    <property type="evidence" value="ECO:0007669"/>
    <property type="project" value="UniProtKB-ARBA"/>
</dbReference>
<dbReference type="Gene3D" id="1.20.1280.290">
    <property type="match status" value="1"/>
</dbReference>
<comment type="catalytic activity">
    <reaction evidence="6">
        <text>L-histidine(out) + L-arginine(in) = L-histidine(in) + L-arginine(out)</text>
        <dbReference type="Rhea" id="RHEA:71063"/>
        <dbReference type="ChEBI" id="CHEBI:32682"/>
        <dbReference type="ChEBI" id="CHEBI:57595"/>
    </reaction>
</comment>
<dbReference type="InterPro" id="IPR051415">
    <property type="entry name" value="LAAT-1"/>
</dbReference>
<evidence type="ECO:0000256" key="1">
    <source>
        <dbReference type="ARBA" id="ARBA00004141"/>
    </source>
</evidence>
<feature type="transmembrane region" description="Helical" evidence="7">
    <location>
        <begin position="160"/>
        <end position="183"/>
    </location>
</feature>
<keyword evidence="9" id="KW-1185">Reference proteome</keyword>
<evidence type="ECO:0000256" key="3">
    <source>
        <dbReference type="ARBA" id="ARBA00022989"/>
    </source>
</evidence>
<dbReference type="GO" id="GO:0034486">
    <property type="term" value="P:vacuolar transmembrane transport"/>
    <property type="evidence" value="ECO:0007669"/>
    <property type="project" value="UniProtKB-ARBA"/>
</dbReference>
<dbReference type="RefSeq" id="XP_007712496.1">
    <property type="nucleotide sequence ID" value="XM_007714306.1"/>
</dbReference>
<dbReference type="FunFam" id="1.20.1280.290:FF:000009">
    <property type="entry name" value="PQ loop repeat family protein"/>
    <property type="match status" value="1"/>
</dbReference>
<gene>
    <name evidence="8" type="ORF">COCCADRAFT_36951</name>
</gene>
<dbReference type="Proteomes" id="UP000053841">
    <property type="component" value="Unassembled WGS sequence"/>
</dbReference>
<dbReference type="InterPro" id="IPR006603">
    <property type="entry name" value="PQ-loop_rpt"/>
</dbReference>
<evidence type="ECO:0000256" key="7">
    <source>
        <dbReference type="SAM" id="Phobius"/>
    </source>
</evidence>
<evidence type="ECO:0000313" key="9">
    <source>
        <dbReference type="Proteomes" id="UP000053841"/>
    </source>
</evidence>
<dbReference type="EMBL" id="KI964615">
    <property type="protein sequence ID" value="EUC33191.1"/>
    <property type="molecule type" value="Genomic_DNA"/>
</dbReference>
<dbReference type="AlphaFoldDB" id="W6YP59"/>
<organism evidence="8 9">
    <name type="scientific">Cochliobolus carbonum (strain 26-R-13)</name>
    <name type="common">Maize leaf spot fungus</name>
    <name type="synonym">Bipolaris zeicola</name>
    <dbReference type="NCBI Taxonomy" id="930089"/>
    <lineage>
        <taxon>Eukaryota</taxon>
        <taxon>Fungi</taxon>
        <taxon>Dikarya</taxon>
        <taxon>Ascomycota</taxon>
        <taxon>Pezizomycotina</taxon>
        <taxon>Dothideomycetes</taxon>
        <taxon>Pleosporomycetidae</taxon>
        <taxon>Pleosporales</taxon>
        <taxon>Pleosporineae</taxon>
        <taxon>Pleosporaceae</taxon>
        <taxon>Bipolaris</taxon>
    </lineage>
</organism>
<dbReference type="OrthoDB" id="8048523at2759"/>
<keyword evidence="2 7" id="KW-0812">Transmembrane</keyword>
<evidence type="ECO:0000256" key="6">
    <source>
        <dbReference type="ARBA" id="ARBA00050768"/>
    </source>
</evidence>
<dbReference type="GO" id="GO:0015174">
    <property type="term" value="F:basic amino acid transmembrane transporter activity"/>
    <property type="evidence" value="ECO:0007669"/>
    <property type="project" value="UniProtKB-ARBA"/>
</dbReference>
<feature type="transmembrane region" description="Helical" evidence="7">
    <location>
        <begin position="14"/>
        <end position="35"/>
    </location>
</feature>
<protein>
    <submittedName>
        <fullName evidence="8">Uncharacterized protein</fullName>
    </submittedName>
</protein>
<dbReference type="PANTHER" id="PTHR16201">
    <property type="entry name" value="SEVEN TRANSMEMBRANE PROTEIN 1-RELATED"/>
    <property type="match status" value="1"/>
</dbReference>
<evidence type="ECO:0000256" key="5">
    <source>
        <dbReference type="ARBA" id="ARBA00038039"/>
    </source>
</evidence>
<dbReference type="PANTHER" id="PTHR16201:SF35">
    <property type="entry name" value="VACUOLAR AMINO ACID TRANSPORTER YPQ1-RELATED"/>
    <property type="match status" value="1"/>
</dbReference>
<comment type="similarity">
    <text evidence="5">Belongs to the laat-1 family.</text>
</comment>
<proteinExistence type="inferred from homology"/>
<keyword evidence="3 7" id="KW-1133">Transmembrane helix</keyword>
<reference evidence="8 9" key="1">
    <citation type="journal article" date="2013" name="PLoS Genet.">
        <title>Comparative genome structure, secondary metabolite, and effector coding capacity across Cochliobolus pathogens.</title>
        <authorList>
            <person name="Condon B.J."/>
            <person name="Leng Y."/>
            <person name="Wu D."/>
            <person name="Bushley K.E."/>
            <person name="Ohm R.A."/>
            <person name="Otillar R."/>
            <person name="Martin J."/>
            <person name="Schackwitz W."/>
            <person name="Grimwood J."/>
            <person name="MohdZainudin N."/>
            <person name="Xue C."/>
            <person name="Wang R."/>
            <person name="Manning V.A."/>
            <person name="Dhillon B."/>
            <person name="Tu Z.J."/>
            <person name="Steffenson B.J."/>
            <person name="Salamov A."/>
            <person name="Sun H."/>
            <person name="Lowry S."/>
            <person name="LaButti K."/>
            <person name="Han J."/>
            <person name="Copeland A."/>
            <person name="Lindquist E."/>
            <person name="Barry K."/>
            <person name="Schmutz J."/>
            <person name="Baker S.E."/>
            <person name="Ciuffetti L.M."/>
            <person name="Grigoriev I.V."/>
            <person name="Zhong S."/>
            <person name="Turgeon B.G."/>
        </authorList>
    </citation>
    <scope>NUCLEOTIDE SEQUENCE [LARGE SCALE GENOMIC DNA]</scope>
    <source>
        <strain evidence="8 9">26-R-13</strain>
    </source>
</reference>
<feature type="transmembrane region" description="Helical" evidence="7">
    <location>
        <begin position="74"/>
        <end position="96"/>
    </location>
</feature>
<comment type="subcellular location">
    <subcellularLocation>
        <location evidence="1">Membrane</location>
        <topology evidence="1">Multi-pass membrane protein</topology>
    </subcellularLocation>
</comment>
<dbReference type="GeneID" id="19148399"/>
<evidence type="ECO:0000313" key="8">
    <source>
        <dbReference type="EMBL" id="EUC33191.1"/>
    </source>
</evidence>
<accession>W6YP59</accession>
<dbReference type="KEGG" id="bze:COCCADRAFT_36951"/>
<sequence>MAALASLPDVNTDAFSGICGTISIVTWVVVFNPQVYKNFRRGSYHGLSLHFLVVWLLGDIFNVVGAVLQGVRPTMIILAIYFTVADVVLLAQCFFYRGFTWKDDSAPPPTLRPSETENPNERTTLLDGHMITNEREPANPTTHTYLCMYVRNMAMSVEGLSVLFFLFACLGNSTYYVLSILAFDSTSAVSNSCLESCEAREIYGSHILVNLPWLVDGLGTMLLDGAIFAQFLLYGEVKPAMDEV</sequence>
<feature type="transmembrane region" description="Helical" evidence="7">
    <location>
        <begin position="47"/>
        <end position="68"/>
    </location>
</feature>
<dbReference type="Pfam" id="PF04193">
    <property type="entry name" value="PQ-loop"/>
    <property type="match status" value="1"/>
</dbReference>
<dbReference type="eggNOG" id="KOG2913">
    <property type="taxonomic scope" value="Eukaryota"/>
</dbReference>
<name>W6YP59_COCC2</name>
<keyword evidence="4 7" id="KW-0472">Membrane</keyword>